<comment type="caution">
    <text evidence="1">The sequence shown here is derived from an EMBL/GenBank/DDBJ whole genome shotgun (WGS) entry which is preliminary data.</text>
</comment>
<evidence type="ECO:0000313" key="1">
    <source>
        <dbReference type="EMBL" id="KAF5329716.1"/>
    </source>
</evidence>
<dbReference type="AlphaFoldDB" id="A0A8H5BVF5"/>
<gene>
    <name evidence="1" type="ORF">D9619_009150</name>
</gene>
<protein>
    <submittedName>
        <fullName evidence="1">Uncharacterized protein</fullName>
    </submittedName>
</protein>
<reference evidence="1 2" key="1">
    <citation type="journal article" date="2020" name="ISME J.">
        <title>Uncovering the hidden diversity of litter-decomposition mechanisms in mushroom-forming fungi.</title>
        <authorList>
            <person name="Floudas D."/>
            <person name="Bentzer J."/>
            <person name="Ahren D."/>
            <person name="Johansson T."/>
            <person name="Persson P."/>
            <person name="Tunlid A."/>
        </authorList>
    </citation>
    <scope>NUCLEOTIDE SEQUENCE [LARGE SCALE GENOMIC DNA]</scope>
    <source>
        <strain evidence="1 2">CBS 101986</strain>
    </source>
</reference>
<dbReference type="Proteomes" id="UP000567179">
    <property type="component" value="Unassembled WGS sequence"/>
</dbReference>
<keyword evidence="2" id="KW-1185">Reference proteome</keyword>
<organism evidence="1 2">
    <name type="scientific">Psilocybe cf. subviscida</name>
    <dbReference type="NCBI Taxonomy" id="2480587"/>
    <lineage>
        <taxon>Eukaryota</taxon>
        <taxon>Fungi</taxon>
        <taxon>Dikarya</taxon>
        <taxon>Basidiomycota</taxon>
        <taxon>Agaricomycotina</taxon>
        <taxon>Agaricomycetes</taxon>
        <taxon>Agaricomycetidae</taxon>
        <taxon>Agaricales</taxon>
        <taxon>Agaricineae</taxon>
        <taxon>Strophariaceae</taxon>
        <taxon>Psilocybe</taxon>
    </lineage>
</organism>
<sequence>MSQPGVQKCPVAISHVKASLLRRDLARLNVLSSNSLVPFLFNLTEDIPSFYTIAFSPLYNVSALGKKSLSYFQPPYEPLQNT</sequence>
<name>A0A8H5BVF5_9AGAR</name>
<dbReference type="EMBL" id="JAACJJ010000002">
    <property type="protein sequence ID" value="KAF5329716.1"/>
    <property type="molecule type" value="Genomic_DNA"/>
</dbReference>
<proteinExistence type="predicted"/>
<evidence type="ECO:0000313" key="2">
    <source>
        <dbReference type="Proteomes" id="UP000567179"/>
    </source>
</evidence>
<accession>A0A8H5BVF5</accession>